<dbReference type="EMBL" id="CP002360">
    <property type="protein sequence ID" value="AEE95324.1"/>
    <property type="molecule type" value="Genomic_DNA"/>
</dbReference>
<dbReference type="InterPro" id="IPR013520">
    <property type="entry name" value="Ribonucl_H"/>
</dbReference>
<dbReference type="HOGENOM" id="CLU_939429_0_0_9"/>
<dbReference type="SUPFAM" id="SSF53098">
    <property type="entry name" value="Ribonuclease H-like"/>
    <property type="match status" value="1"/>
</dbReference>
<dbReference type="FunFam" id="3.30.420.10:FF:000045">
    <property type="entry name" value="3'-5' exonuclease DinG"/>
    <property type="match status" value="1"/>
</dbReference>
<reference evidence="8" key="1">
    <citation type="submission" date="2010-11" db="EMBL/GenBank/DDBJ databases">
        <title>The complete genome of Mahella australiensis DSM 15567.</title>
        <authorList>
            <consortium name="US DOE Joint Genome Institute (JGI-PGF)"/>
            <person name="Lucas S."/>
            <person name="Copeland A."/>
            <person name="Lapidus A."/>
            <person name="Bruce D."/>
            <person name="Goodwin L."/>
            <person name="Pitluck S."/>
            <person name="Kyrpides N."/>
            <person name="Mavromatis K."/>
            <person name="Pagani I."/>
            <person name="Ivanova N."/>
            <person name="Teshima H."/>
            <person name="Brettin T."/>
            <person name="Detter J.C."/>
            <person name="Han C."/>
            <person name="Tapia R."/>
            <person name="Land M."/>
            <person name="Hauser L."/>
            <person name="Markowitz V."/>
            <person name="Cheng J.-F."/>
            <person name="Hugenholtz P."/>
            <person name="Woyke T."/>
            <person name="Wu D."/>
            <person name="Spring S."/>
            <person name="Pukall R."/>
            <person name="Steenblock K."/>
            <person name="Schneider S."/>
            <person name="Klenk H.-P."/>
            <person name="Eisen J.A."/>
        </authorList>
    </citation>
    <scope>NUCLEOTIDE SEQUENCE [LARGE SCALE GENOMIC DNA]</scope>
    <source>
        <strain evidence="8">DSM 15567 / CIP 107919 / 50-1 BON</strain>
    </source>
</reference>
<evidence type="ECO:0000256" key="5">
    <source>
        <dbReference type="SAM" id="Phobius"/>
    </source>
</evidence>
<evidence type="ECO:0000313" key="8">
    <source>
        <dbReference type="Proteomes" id="UP000008457"/>
    </source>
</evidence>
<dbReference type="Gene3D" id="3.30.420.10">
    <property type="entry name" value="Ribonuclease H-like superfamily/Ribonuclease H"/>
    <property type="match status" value="1"/>
</dbReference>
<dbReference type="AlphaFoldDB" id="F3ZVV0"/>
<dbReference type="PANTHER" id="PTHR30231:SF4">
    <property type="entry name" value="PROTEIN NEN2"/>
    <property type="match status" value="1"/>
</dbReference>
<dbReference type="Gene3D" id="1.20.5.140">
    <property type="match status" value="1"/>
</dbReference>
<dbReference type="NCBIfam" id="TIGR00573">
    <property type="entry name" value="dnaq"/>
    <property type="match status" value="1"/>
</dbReference>
<keyword evidence="5" id="KW-0812">Transmembrane</keyword>
<dbReference type="GO" id="GO:0003887">
    <property type="term" value="F:DNA-directed DNA polymerase activity"/>
    <property type="evidence" value="ECO:0007669"/>
    <property type="project" value="UniProtKB-EC"/>
</dbReference>
<dbReference type="KEGG" id="mas:Mahau_0101"/>
<evidence type="ECO:0000256" key="4">
    <source>
        <dbReference type="SAM" id="MobiDB-lite"/>
    </source>
</evidence>
<gene>
    <name evidence="7" type="ordered locus">Mahau_0101</name>
</gene>
<evidence type="ECO:0000256" key="1">
    <source>
        <dbReference type="ARBA" id="ARBA00022722"/>
    </source>
</evidence>
<dbReference type="RefSeq" id="WP_013779758.1">
    <property type="nucleotide sequence ID" value="NC_015520.1"/>
</dbReference>
<dbReference type="eggNOG" id="COG2176">
    <property type="taxonomic scope" value="Bacteria"/>
</dbReference>
<dbReference type="InterPro" id="IPR006054">
    <property type="entry name" value="DnaQ"/>
</dbReference>
<dbReference type="GO" id="GO:0006260">
    <property type="term" value="P:DNA replication"/>
    <property type="evidence" value="ECO:0007669"/>
    <property type="project" value="InterPro"/>
</dbReference>
<keyword evidence="5" id="KW-0472">Membrane</keyword>
<protein>
    <submittedName>
        <fullName evidence="7">DNA polymerase III, epsilon subunit</fullName>
        <ecNumber evidence="7">2.7.7.7</ecNumber>
    </submittedName>
</protein>
<evidence type="ECO:0000259" key="6">
    <source>
        <dbReference type="SMART" id="SM00479"/>
    </source>
</evidence>
<dbReference type="PANTHER" id="PTHR30231">
    <property type="entry name" value="DNA POLYMERASE III SUBUNIT EPSILON"/>
    <property type="match status" value="1"/>
</dbReference>
<dbReference type="InterPro" id="IPR036397">
    <property type="entry name" value="RNaseH_sf"/>
</dbReference>
<keyword evidence="1" id="KW-0540">Nuclease</keyword>
<dbReference type="CDD" id="cd06127">
    <property type="entry name" value="DEDDh"/>
    <property type="match status" value="1"/>
</dbReference>
<feature type="domain" description="Exonuclease" evidence="6">
    <location>
        <begin position="114"/>
        <end position="279"/>
    </location>
</feature>
<reference evidence="7 8" key="2">
    <citation type="journal article" date="2011" name="Stand. Genomic Sci.">
        <title>Complete genome sequence of Mahella australiensis type strain (50-1 BON).</title>
        <authorList>
            <person name="Sikorski J."/>
            <person name="Teshima H."/>
            <person name="Nolan M."/>
            <person name="Lucas S."/>
            <person name="Hammon N."/>
            <person name="Deshpande S."/>
            <person name="Cheng J.F."/>
            <person name="Pitluck S."/>
            <person name="Liolios K."/>
            <person name="Pagani I."/>
            <person name="Ivanova N."/>
            <person name="Huntemann M."/>
            <person name="Mavromatis K."/>
            <person name="Ovchinikova G."/>
            <person name="Pati A."/>
            <person name="Tapia R."/>
            <person name="Han C."/>
            <person name="Goodwin L."/>
            <person name="Chen A."/>
            <person name="Palaniappan K."/>
            <person name="Land M."/>
            <person name="Hauser L."/>
            <person name="Ngatchou-Djao O.D."/>
            <person name="Rohde M."/>
            <person name="Pukall R."/>
            <person name="Spring S."/>
            <person name="Abt B."/>
            <person name="Goker M."/>
            <person name="Detter J.C."/>
            <person name="Woyke T."/>
            <person name="Bristow J."/>
            <person name="Markowitz V."/>
            <person name="Hugenholtz P."/>
            <person name="Eisen J.A."/>
            <person name="Kyrpides N.C."/>
            <person name="Klenk H.P."/>
            <person name="Lapidus A."/>
        </authorList>
    </citation>
    <scope>NUCLEOTIDE SEQUENCE [LARGE SCALE GENOMIC DNA]</scope>
    <source>
        <strain evidence="8">DSM 15567 / CIP 107919 / 50-1 BON</strain>
    </source>
</reference>
<feature type="transmembrane region" description="Helical" evidence="5">
    <location>
        <begin position="24"/>
        <end position="53"/>
    </location>
</feature>
<dbReference type="GO" id="GO:0003677">
    <property type="term" value="F:DNA binding"/>
    <property type="evidence" value="ECO:0007669"/>
    <property type="project" value="InterPro"/>
</dbReference>
<keyword evidence="5" id="KW-1133">Transmembrane helix</keyword>
<keyword evidence="3" id="KW-0269">Exonuclease</keyword>
<evidence type="ECO:0000256" key="2">
    <source>
        <dbReference type="ARBA" id="ARBA00022801"/>
    </source>
</evidence>
<dbReference type="InterPro" id="IPR012337">
    <property type="entry name" value="RNaseH-like_sf"/>
</dbReference>
<dbReference type="GO" id="GO:0005829">
    <property type="term" value="C:cytosol"/>
    <property type="evidence" value="ECO:0007669"/>
    <property type="project" value="TreeGrafter"/>
</dbReference>
<evidence type="ECO:0000256" key="3">
    <source>
        <dbReference type="ARBA" id="ARBA00022839"/>
    </source>
</evidence>
<dbReference type="SMART" id="SM00479">
    <property type="entry name" value="EXOIII"/>
    <property type="match status" value="1"/>
</dbReference>
<dbReference type="Proteomes" id="UP000008457">
    <property type="component" value="Chromosome"/>
</dbReference>
<keyword evidence="7" id="KW-0808">Transferase</keyword>
<accession>F3ZVV0</accession>
<feature type="region of interest" description="Disordered" evidence="4">
    <location>
        <begin position="64"/>
        <end position="89"/>
    </location>
</feature>
<dbReference type="Pfam" id="PF00929">
    <property type="entry name" value="RNase_T"/>
    <property type="match status" value="1"/>
</dbReference>
<dbReference type="OrthoDB" id="9803913at2"/>
<keyword evidence="2" id="KW-0378">Hydrolase</keyword>
<dbReference type="STRING" id="697281.Mahau_0101"/>
<keyword evidence="8" id="KW-1185">Reference proteome</keyword>
<evidence type="ECO:0000313" key="7">
    <source>
        <dbReference type="EMBL" id="AEE95324.1"/>
    </source>
</evidence>
<name>F3ZVV0_MAHA5</name>
<sequence>MKILKHIPGFRFGVRWKKLIATAYYLFSLLILLSSVETGIVLLIFPFIIFGLIDKIKAKRNSNQATPKVKQIDKPNVATERPKQQSAPAPVLNTQSVNHRININTKKWLNACNEFVAIDLETTGLNPINDKIIEVAAVKFKDGQIIDRFTTLINPEIHIPSGITRINHITDEMVKDAPVLAEVMPCLVNFIEDSILVMHNASFDLKFLKHHAMNFGHDINNSYIDTLPTCRNIFSGLENYKLPTIASHLGICGDSFHRACNDAEICGQVLIKCIETAKDRSSQGASLI</sequence>
<keyword evidence="7" id="KW-0548">Nucleotidyltransferase</keyword>
<dbReference type="GO" id="GO:0008408">
    <property type="term" value="F:3'-5' exonuclease activity"/>
    <property type="evidence" value="ECO:0007669"/>
    <property type="project" value="TreeGrafter"/>
</dbReference>
<organism evidence="7 8">
    <name type="scientific">Mahella australiensis (strain DSM 15567 / CIP 107919 / 50-1 BON)</name>
    <dbReference type="NCBI Taxonomy" id="697281"/>
    <lineage>
        <taxon>Bacteria</taxon>
        <taxon>Bacillati</taxon>
        <taxon>Bacillota</taxon>
        <taxon>Clostridia</taxon>
        <taxon>Thermoanaerobacterales</taxon>
        <taxon>Thermoanaerobacterales Family IV. Incertae Sedis</taxon>
        <taxon>Mahella</taxon>
    </lineage>
</organism>
<proteinExistence type="predicted"/>
<dbReference type="EC" id="2.7.7.7" evidence="7"/>